<dbReference type="PANTHER" id="PTHR31511">
    <property type="entry name" value="PROTEIN CBG23764"/>
    <property type="match status" value="1"/>
</dbReference>
<dbReference type="InterPro" id="IPR043502">
    <property type="entry name" value="DNA/RNA_pol_sf"/>
</dbReference>
<evidence type="ECO:0008006" key="3">
    <source>
        <dbReference type="Google" id="ProtNLM"/>
    </source>
</evidence>
<dbReference type="InterPro" id="IPR012337">
    <property type="entry name" value="RNaseH-like_sf"/>
</dbReference>
<comment type="caution">
    <text evidence="1">The sequence shown here is derived from an EMBL/GenBank/DDBJ whole genome shotgun (WGS) entry which is preliminary data.</text>
</comment>
<reference evidence="1 2" key="1">
    <citation type="submission" date="2022-05" db="EMBL/GenBank/DDBJ databases">
        <authorList>
            <consortium name="Genoscope - CEA"/>
            <person name="William W."/>
        </authorList>
    </citation>
    <scope>NUCLEOTIDE SEQUENCE [LARGE SCALE GENOMIC DNA]</scope>
</reference>
<dbReference type="InterPro" id="IPR044925">
    <property type="entry name" value="His-Me_finger_sf"/>
</dbReference>
<gene>
    <name evidence="1" type="ORF">PLOB_00001512</name>
</gene>
<keyword evidence="2" id="KW-1185">Reference proteome</keyword>
<dbReference type="InterPro" id="IPR038563">
    <property type="entry name" value="Endonuclease_7_sf"/>
</dbReference>
<dbReference type="EMBL" id="CALNXK010000101">
    <property type="protein sequence ID" value="CAH3155358.1"/>
    <property type="molecule type" value="Genomic_DNA"/>
</dbReference>
<accession>A0ABN8Q1M2</accession>
<dbReference type="SUPFAM" id="SSF53098">
    <property type="entry name" value="Ribonuclease H-like"/>
    <property type="match status" value="1"/>
</dbReference>
<dbReference type="Gene3D" id="3.40.1800.10">
    <property type="entry name" value="His-Me finger endonucleases"/>
    <property type="match status" value="1"/>
</dbReference>
<evidence type="ECO:0000313" key="2">
    <source>
        <dbReference type="Proteomes" id="UP001159405"/>
    </source>
</evidence>
<evidence type="ECO:0000313" key="1">
    <source>
        <dbReference type="EMBL" id="CAH3155358.1"/>
    </source>
</evidence>
<protein>
    <recommendedName>
        <fullName evidence="3">DNA-directed DNA polymerase</fullName>
    </recommendedName>
</protein>
<dbReference type="SUPFAM" id="SSF54060">
    <property type="entry name" value="His-Me finger endonucleases"/>
    <property type="match status" value="1"/>
</dbReference>
<dbReference type="Proteomes" id="UP001159405">
    <property type="component" value="Unassembled WGS sequence"/>
</dbReference>
<dbReference type="PANTHER" id="PTHR31511:SF12">
    <property type="entry name" value="RHO TERMINATION FACTOR N-TERMINAL DOMAIN-CONTAINING PROTEIN"/>
    <property type="match status" value="1"/>
</dbReference>
<dbReference type="SUPFAM" id="SSF56672">
    <property type="entry name" value="DNA/RNA polymerases"/>
    <property type="match status" value="1"/>
</dbReference>
<name>A0ABN8Q1M2_9CNID</name>
<sequence>MSNQSVDGFQGSQPFISDNEYKSLSLDQLRYILNQKKKTIKDSYKELSEKEKIIRDIRKLDKLNEKVKQGIDIKKKYKKKKATTKTAAPSKKKKIKTFDEYFEECIKNKKIPKDTPSYLREALERAMREYDQGLVKEKSSLEGFANKYTIEGIFGFDPIQFFQHLNETLVDFFTYHRNIKFRLLLVCMMEKQETNKTTGIFNIEEGKAYFNSPTFTNLKSDDVEELIYRSRESILGQMEMYAEKGSNWTFKEVVKLEIHTTEFNPTKGSSYIDLPDWIKNKKAIVNIKNKDDKCFLWCILRYLHPKERDEERINDLKKYEFSLNTKGITFPMSVNNITQFEKLNPELPGINVFSEDDKNDIYPLRDAKRDCKNTIDLFLYEEDGVSHYTLIKNFHRLIRSQKTKSKDGKIFICKRCFSHYTKEELLEKHIKYCSNNQTALINMPKPNTYLYFKNYYKQLPIPFVVYADFECFTKPMSTCSPNPKESYNYNYQKHEPSGFCFYIKGIVGQFKPIIYTKTSEDEDIAKVFVKKIAEVTKGIYNDFYRRAKPLRLTRAEQKSFDEAETCHICNKELREDKVRDHCHFTGQYRGAARNSCNLQCKKPKILPVIFHNLQGYDAHLFIKQLARLEGDLNCIPSTEEKYISFSKSIKVGEYYCLKLGKMCPVNFEIRFLDSFKFLQTSLANLVSNLSPDDFNNTKQVFKRNTELLTRKGVYPYDYVSSLEKLSETQLPPKEEFYSRLNDEEITDDDYQHAINVWNTFKCKTIRDYHNLYLKSDVLLLADVFENFINSLRIRKTCLKHYKLDPAHYYTSPGLAWDACLKETGQQLQFLHDYDMLMMFERGIRGGITHISKRYAEANNKYMKNYNPNKESSYIQYLDANNLYGWAMSQNLPTHGFKWMRNLIKEKVMEILEKANHSMSNLGRKGYIFEVDLEYPPHLWETHNDYPLAPEKMIVNGVEKLICHFKPRKNYVVHYRNLRQYLEMGMRITAVHRGISFYQSSWMEPYIRKNTELRKTAANNFEKDFFKLMNNSVFGKTIENIRKRQNIELVDNRKKAVKLTSRPNFDRATIFDKNLIAVYMKKTEVYFNKPVYVGQAILDLSKTLMFDFHYNYIKKKYGNKAELLFTDTDSLMFQIYTDDFYKDISHDILTKFDTYDYPPNHPSGILTGVNKKVIGMFKDEVAGKQITCFVGLRPKLYSFKIEEDKEVRKCKGIKKNVIKKKLDFDDYVKCLFTGRKEMRKMKIIRSEKHDIYSKEVNKVALSNEDDKRESLLGKVKTLALR</sequence>
<organism evidence="1 2">
    <name type="scientific">Porites lobata</name>
    <dbReference type="NCBI Taxonomy" id="104759"/>
    <lineage>
        <taxon>Eukaryota</taxon>
        <taxon>Metazoa</taxon>
        <taxon>Cnidaria</taxon>
        <taxon>Anthozoa</taxon>
        <taxon>Hexacorallia</taxon>
        <taxon>Scleractinia</taxon>
        <taxon>Fungiina</taxon>
        <taxon>Poritidae</taxon>
        <taxon>Porites</taxon>
    </lineage>
</organism>
<proteinExistence type="predicted"/>